<dbReference type="InterPro" id="IPR052910">
    <property type="entry name" value="ABC-Purine-Binding"/>
</dbReference>
<dbReference type="GO" id="GO:0005886">
    <property type="term" value="C:plasma membrane"/>
    <property type="evidence" value="ECO:0007669"/>
    <property type="project" value="InterPro"/>
</dbReference>
<dbReference type="RefSeq" id="WP_227614506.1">
    <property type="nucleotide sequence ID" value="NZ_JAJEPR010000005.1"/>
</dbReference>
<dbReference type="EMBL" id="JAJEPR010000005">
    <property type="protein sequence ID" value="MCC2189061.1"/>
    <property type="molecule type" value="Genomic_DNA"/>
</dbReference>
<dbReference type="Proteomes" id="UP001197875">
    <property type="component" value="Unassembled WGS sequence"/>
</dbReference>
<evidence type="ECO:0000313" key="3">
    <source>
        <dbReference type="EMBL" id="MCC2189061.1"/>
    </source>
</evidence>
<evidence type="ECO:0000313" key="4">
    <source>
        <dbReference type="Proteomes" id="UP001197875"/>
    </source>
</evidence>
<accession>A0AAE3DR56</accession>
<comment type="caution">
    <text evidence="3">The sequence shown here is derived from an EMBL/GenBank/DDBJ whole genome shotgun (WGS) entry which is preliminary data.</text>
</comment>
<dbReference type="AlphaFoldDB" id="A0AAE3DR56"/>
<proteinExistence type="predicted"/>
<dbReference type="Gene3D" id="3.40.50.2300">
    <property type="match status" value="2"/>
</dbReference>
<dbReference type="InterPro" id="IPR003760">
    <property type="entry name" value="PnrA-like"/>
</dbReference>
<dbReference type="PANTHER" id="PTHR43208">
    <property type="entry name" value="ABC TRANSPORTER SUBSTRATE-BINDING PROTEIN"/>
    <property type="match status" value="1"/>
</dbReference>
<reference evidence="3 4" key="1">
    <citation type="submission" date="2021-10" db="EMBL/GenBank/DDBJ databases">
        <title>Anaerobic single-cell dispensing facilitates the cultivation of human gut bacteria.</title>
        <authorList>
            <person name="Afrizal A."/>
        </authorList>
    </citation>
    <scope>NUCLEOTIDE SEQUENCE [LARGE SCALE GENOMIC DNA]</scope>
    <source>
        <strain evidence="3 4">CLA-AA-H277</strain>
    </source>
</reference>
<keyword evidence="1" id="KW-0732">Signal</keyword>
<sequence length="636" mass="72175">MAREDYHNARVAGRKAYRADVQAGRYPYLPALDDMISYSETQGEYPLGRVDIPLNLIVGTKTAGRQKAFASNFMPLLGENTEFGMKWATLYDSQLNEGIRDPIKAYEFMNKFYVEEGNKRVSVMRAVDAAYIPAIVTRILPKRTEEKDNLIYYEFVDFYNVAHTNEIWFSQLGSFPALIQAIGKKPGEPWSDEFRRDFFSLYNTFSEYFLAKGGEKLPVTIADAFLKYLEIYDYEDILKKSPAEVKEDVNRLWDEFSVTGDEGSALVKDTGDATTTSKGLLSLTRLFSGRTQKVKIAFLNEKTSETSSWTYSHELGRLYLEETYPNNVETFHIDNLEEGESAEKAIESAIQLGSDIIFTTSPCLIKSSVRAAVAHPNVIILNCSLNQFYHSLRTYYGRMYEAKFLMGAIAAAMSQTDHIGYLADYPIYGTIANINAFAMGAKMINPRAMIHLEWSRINHWSGRHLSEMEEVQVISGQDMIRPDAPSREFGIYKKGKDGIENIASPMWHWGKFYEQIVQNVLDGTWKKTKTAMNYWLGLSSDVIDIVYSNNLPVGTRRLLKFLEASIIKGTLEPFYGVLYSQDGIVQKSEDESMTPEQIVTMDWLADNVLGVIPTFSDLTDEARELVLLQGPLNTEE</sequence>
<gene>
    <name evidence="3" type="ORF">LKD71_04360</name>
</gene>
<feature type="domain" description="ABC transporter substrate-binding protein PnrA-like" evidence="2">
    <location>
        <begin position="293"/>
        <end position="465"/>
    </location>
</feature>
<organism evidence="3 4">
    <name type="scientific">Fusicatenibacter faecihominis</name>
    <dbReference type="NCBI Taxonomy" id="2881276"/>
    <lineage>
        <taxon>Bacteria</taxon>
        <taxon>Bacillati</taxon>
        <taxon>Bacillota</taxon>
        <taxon>Clostridia</taxon>
        <taxon>Lachnospirales</taxon>
        <taxon>Lachnospiraceae</taxon>
        <taxon>Fusicatenibacter</taxon>
    </lineage>
</organism>
<dbReference type="PANTHER" id="PTHR43208:SF1">
    <property type="entry name" value="ABC TRANSPORTER SUBSTRATE-BINDING PROTEIN"/>
    <property type="match status" value="1"/>
</dbReference>
<protein>
    <submittedName>
        <fullName evidence="3">BMP family ABC transporter substrate-binding protein</fullName>
    </submittedName>
</protein>
<evidence type="ECO:0000259" key="2">
    <source>
        <dbReference type="Pfam" id="PF02608"/>
    </source>
</evidence>
<name>A0AAE3DR56_9FIRM</name>
<evidence type="ECO:0000256" key="1">
    <source>
        <dbReference type="ARBA" id="ARBA00022729"/>
    </source>
</evidence>
<dbReference type="Pfam" id="PF02608">
    <property type="entry name" value="Bmp"/>
    <property type="match status" value="1"/>
</dbReference>
<keyword evidence="4" id="KW-1185">Reference proteome</keyword>